<feature type="compositionally biased region" description="Acidic residues" evidence="1">
    <location>
        <begin position="36"/>
        <end position="54"/>
    </location>
</feature>
<accession>A0A1B8AID7</accession>
<evidence type="ECO:0000313" key="2">
    <source>
        <dbReference type="EMBL" id="OBS20054.1"/>
    </source>
</evidence>
<keyword evidence="3" id="KW-1185">Reference proteome</keyword>
<dbReference type="EMBL" id="LYXU01000004">
    <property type="protein sequence ID" value="OBS20054.1"/>
    <property type="molecule type" value="Genomic_DNA"/>
</dbReference>
<dbReference type="Proteomes" id="UP000091967">
    <property type="component" value="Unassembled WGS sequence"/>
</dbReference>
<comment type="caution">
    <text evidence="2">The sequence shown here is derived from an EMBL/GenBank/DDBJ whole genome shotgun (WGS) entry which is preliminary data.</text>
</comment>
<proteinExistence type="predicted"/>
<evidence type="ECO:0000313" key="3">
    <source>
        <dbReference type="Proteomes" id="UP000091967"/>
    </source>
</evidence>
<sequence length="362" mass="41315">MAAHRMIPGAPQHTYCFFCSGPLENVNDSRFRTGEDTDDSSSEDEVQENDIDESNLTEIAISKRDRAVWEQYVCITPEFMETYVSPPCHVSDNGIMLVDGWVSTEPFTEEWDLNEWDPYRITENEHLLIHSVCLAFICRHNSITPEQLWYTMFEVTDGLMEPNGQITGIDYYEIAKMCQRYFDYDAFAQSSDSKTETSHDLTWLLTRPTCLPTPQELQLVNTMGPTSRSGHKLFDIPELFGYILDQIAVVPNAIIRSELKPGTTKCNQGGGNNVIFEAPSAITAAKTLLSLAQVNRSFYHTIIGSRQDLFLQAMRNFGWMLPFIPADWIDSEWPDAVLNGSTYSLASKYDWRAYMLNCLCFY</sequence>
<name>A0A1B8AID7_FUSPO</name>
<organism evidence="2 3">
    <name type="scientific">Fusarium poae</name>
    <dbReference type="NCBI Taxonomy" id="36050"/>
    <lineage>
        <taxon>Eukaryota</taxon>
        <taxon>Fungi</taxon>
        <taxon>Dikarya</taxon>
        <taxon>Ascomycota</taxon>
        <taxon>Pezizomycotina</taxon>
        <taxon>Sordariomycetes</taxon>
        <taxon>Hypocreomycetidae</taxon>
        <taxon>Hypocreales</taxon>
        <taxon>Nectriaceae</taxon>
        <taxon>Fusarium</taxon>
    </lineage>
</organism>
<feature type="region of interest" description="Disordered" evidence="1">
    <location>
        <begin position="29"/>
        <end position="54"/>
    </location>
</feature>
<protein>
    <submittedName>
        <fullName evidence="2">Uncharacterized protein</fullName>
    </submittedName>
</protein>
<dbReference type="OMA" id="DWIDSEW"/>
<gene>
    <name evidence="2" type="ORF">FPOA_11775</name>
</gene>
<dbReference type="AlphaFoldDB" id="A0A1B8AID7"/>
<reference evidence="2 3" key="1">
    <citation type="submission" date="2016-06" db="EMBL/GenBank/DDBJ databases">
        <title>Living apart together: crosstalk between the core and supernumerary genomes in a fungal plant pathogen.</title>
        <authorList>
            <person name="Vanheule A."/>
            <person name="Audenaert K."/>
            <person name="Warris S."/>
            <person name="Van De Geest H."/>
            <person name="Schijlen E."/>
            <person name="Hofte M."/>
            <person name="De Saeger S."/>
            <person name="Haesaert G."/>
            <person name="Waalwijk C."/>
            <person name="Van Der Lee T."/>
        </authorList>
    </citation>
    <scope>NUCLEOTIDE SEQUENCE [LARGE SCALE GENOMIC DNA]</scope>
    <source>
        <strain evidence="2 3">2516</strain>
    </source>
</reference>
<evidence type="ECO:0000256" key="1">
    <source>
        <dbReference type="SAM" id="MobiDB-lite"/>
    </source>
</evidence>